<comment type="similarity">
    <text evidence="7">Belongs to the binding-protein-dependent transport system permease family.</text>
</comment>
<feature type="transmembrane region" description="Helical" evidence="7">
    <location>
        <begin position="258"/>
        <end position="277"/>
    </location>
</feature>
<feature type="transmembrane region" description="Helical" evidence="7">
    <location>
        <begin position="491"/>
        <end position="514"/>
    </location>
</feature>
<dbReference type="PANTHER" id="PTHR30183">
    <property type="entry name" value="MOLYBDENUM TRANSPORT SYSTEM PERMEASE PROTEIN MODB"/>
    <property type="match status" value="1"/>
</dbReference>
<feature type="domain" description="ABC transmembrane type-1" evidence="8">
    <location>
        <begin position="349"/>
        <end position="555"/>
    </location>
</feature>
<evidence type="ECO:0000256" key="2">
    <source>
        <dbReference type="ARBA" id="ARBA00022448"/>
    </source>
</evidence>
<keyword evidence="4 7" id="KW-0812">Transmembrane</keyword>
<evidence type="ECO:0000313" key="10">
    <source>
        <dbReference type="Proteomes" id="UP001595711"/>
    </source>
</evidence>
<feature type="domain" description="ABC transmembrane type-1" evidence="8">
    <location>
        <begin position="72"/>
        <end position="276"/>
    </location>
</feature>
<feature type="transmembrane region" description="Helical" evidence="7">
    <location>
        <begin position="385"/>
        <end position="411"/>
    </location>
</feature>
<dbReference type="InterPro" id="IPR035906">
    <property type="entry name" value="MetI-like_sf"/>
</dbReference>
<protein>
    <submittedName>
        <fullName evidence="9">ABC transporter permease</fullName>
    </submittedName>
</protein>
<keyword evidence="3" id="KW-1003">Cell membrane</keyword>
<keyword evidence="5 7" id="KW-1133">Transmembrane helix</keyword>
<feature type="transmembrane region" description="Helical" evidence="7">
    <location>
        <begin position="309"/>
        <end position="333"/>
    </location>
</feature>
<keyword evidence="10" id="KW-1185">Reference proteome</keyword>
<keyword evidence="2 7" id="KW-0813">Transport</keyword>
<evidence type="ECO:0000256" key="1">
    <source>
        <dbReference type="ARBA" id="ARBA00004651"/>
    </source>
</evidence>
<feature type="transmembrane region" description="Helical" evidence="7">
    <location>
        <begin position="28"/>
        <end position="52"/>
    </location>
</feature>
<feature type="transmembrane region" description="Helical" evidence="7">
    <location>
        <begin position="534"/>
        <end position="555"/>
    </location>
</feature>
<feature type="transmembrane region" description="Helical" evidence="7">
    <location>
        <begin position="212"/>
        <end position="238"/>
    </location>
</feature>
<evidence type="ECO:0000313" key="9">
    <source>
        <dbReference type="EMBL" id="MFC3676818.1"/>
    </source>
</evidence>
<proteinExistence type="inferred from homology"/>
<evidence type="ECO:0000256" key="6">
    <source>
        <dbReference type="ARBA" id="ARBA00023136"/>
    </source>
</evidence>
<dbReference type="EMBL" id="JBHRYJ010000003">
    <property type="protein sequence ID" value="MFC3676818.1"/>
    <property type="molecule type" value="Genomic_DNA"/>
</dbReference>
<feature type="transmembrane region" description="Helical" evidence="7">
    <location>
        <begin position="353"/>
        <end position="373"/>
    </location>
</feature>
<name>A0ABV7VH70_9PROT</name>
<organism evidence="9 10">
    <name type="scientific">Ferrovibrio xuzhouensis</name>
    <dbReference type="NCBI Taxonomy" id="1576914"/>
    <lineage>
        <taxon>Bacteria</taxon>
        <taxon>Pseudomonadati</taxon>
        <taxon>Pseudomonadota</taxon>
        <taxon>Alphaproteobacteria</taxon>
        <taxon>Rhodospirillales</taxon>
        <taxon>Rhodospirillaceae</taxon>
        <taxon>Ferrovibrio</taxon>
    </lineage>
</organism>
<feature type="transmembrane region" description="Helical" evidence="7">
    <location>
        <begin position="157"/>
        <end position="176"/>
    </location>
</feature>
<dbReference type="InterPro" id="IPR000515">
    <property type="entry name" value="MetI-like"/>
</dbReference>
<accession>A0ABV7VH70</accession>
<evidence type="ECO:0000256" key="5">
    <source>
        <dbReference type="ARBA" id="ARBA00022989"/>
    </source>
</evidence>
<dbReference type="PROSITE" id="PS50928">
    <property type="entry name" value="ABC_TM1"/>
    <property type="match status" value="2"/>
</dbReference>
<comment type="caution">
    <text evidence="9">The sequence shown here is derived from an EMBL/GenBank/DDBJ whole genome shotgun (WGS) entry which is preliminary data.</text>
</comment>
<dbReference type="CDD" id="cd06261">
    <property type="entry name" value="TM_PBP2"/>
    <property type="match status" value="2"/>
</dbReference>
<evidence type="ECO:0000256" key="3">
    <source>
        <dbReference type="ARBA" id="ARBA00022475"/>
    </source>
</evidence>
<feature type="transmembrane region" description="Helical" evidence="7">
    <location>
        <begin position="423"/>
        <end position="443"/>
    </location>
</feature>
<dbReference type="SUPFAM" id="SSF161098">
    <property type="entry name" value="MetI-like"/>
    <property type="match status" value="2"/>
</dbReference>
<feature type="transmembrane region" description="Helical" evidence="7">
    <location>
        <begin position="72"/>
        <end position="95"/>
    </location>
</feature>
<dbReference type="Gene3D" id="1.10.3720.10">
    <property type="entry name" value="MetI-like"/>
    <property type="match status" value="2"/>
</dbReference>
<evidence type="ECO:0000256" key="4">
    <source>
        <dbReference type="ARBA" id="ARBA00022692"/>
    </source>
</evidence>
<feature type="transmembrane region" description="Helical" evidence="7">
    <location>
        <begin position="107"/>
        <end position="127"/>
    </location>
</feature>
<gene>
    <name evidence="9" type="ORF">ACFOOQ_14770</name>
</gene>
<dbReference type="Proteomes" id="UP001595711">
    <property type="component" value="Unassembled WGS sequence"/>
</dbReference>
<evidence type="ECO:0000256" key="7">
    <source>
        <dbReference type="RuleBase" id="RU363032"/>
    </source>
</evidence>
<comment type="subcellular location">
    <subcellularLocation>
        <location evidence="1 7">Cell membrane</location>
        <topology evidence="1 7">Multi-pass membrane protein</topology>
    </subcellularLocation>
</comment>
<dbReference type="RefSeq" id="WP_379728017.1">
    <property type="nucleotide sequence ID" value="NZ_JBHRYJ010000003.1"/>
</dbReference>
<evidence type="ECO:0000259" key="8">
    <source>
        <dbReference type="PROSITE" id="PS50928"/>
    </source>
</evidence>
<sequence>MAVNDHPAFPPSPAPSSTAAASRNHQRLLWTGFAVLLSLAIGAPVLAILVNLFRPAAGVWQHLIATVLPEMIANTAMLMAGVGAGTLVIGTGCAWLVTMTEFPGRRWLSWALFLPLAMPSYVTAFVYGDLLQFAGPVQAGLRGLFGWQRGDYWFPDVLSLGGAIFLLTFAFFPYVFMLARAAFIDQSVCVLEVGRTLGLGPWRRFRRIALPLARPMIAGGLALVLMETLAEFGAVSYFGVPTFTTAIYRTWFGMGDAVAAAQLAAVLLVFVLAAVMLERASRRARRFHHTSARQRPLAPKPLAPLPAMLAMLACALPVLAGFVAPAGWLLWLALRDGDPSGFMRLAGYTGNSFWLAGGAMALLVVVALALAYAERLVRRPAMGWLIQLATMGYAVPGSVIAIGVLLPLAAFDQALDGWLTAHFGISSGLLLSGSVIALFYAYLVRFLAVAFNATDGGLQRIRGSLDHAARVLGETPFGVIRRVHVPMLRGSLLTAAMLVFVEVLKELPATLIVRPFDFDTLAVRVYQLASDERLAEASTGSVIIVAVSLIPVIWLHRAAIRSRPRE</sequence>
<dbReference type="PANTHER" id="PTHR30183:SF2">
    <property type="entry name" value="IRON UTILIZATION PROTEIN"/>
    <property type="match status" value="1"/>
</dbReference>
<keyword evidence="6 7" id="KW-0472">Membrane</keyword>
<reference evidence="10" key="1">
    <citation type="journal article" date="2019" name="Int. J. Syst. Evol. Microbiol.">
        <title>The Global Catalogue of Microorganisms (GCM) 10K type strain sequencing project: providing services to taxonomists for standard genome sequencing and annotation.</title>
        <authorList>
            <consortium name="The Broad Institute Genomics Platform"/>
            <consortium name="The Broad Institute Genome Sequencing Center for Infectious Disease"/>
            <person name="Wu L."/>
            <person name="Ma J."/>
        </authorList>
    </citation>
    <scope>NUCLEOTIDE SEQUENCE [LARGE SCALE GENOMIC DNA]</scope>
    <source>
        <strain evidence="10">KCTC 42182</strain>
    </source>
</reference>
<dbReference type="Pfam" id="PF00528">
    <property type="entry name" value="BPD_transp_1"/>
    <property type="match status" value="1"/>
</dbReference>